<evidence type="ECO:0000256" key="4">
    <source>
        <dbReference type="ARBA" id="ARBA00023015"/>
    </source>
</evidence>
<dbReference type="InterPro" id="IPR035926">
    <property type="entry name" value="NusB-like_sf"/>
</dbReference>
<dbReference type="Gene3D" id="1.10.940.10">
    <property type="entry name" value="NusB-like"/>
    <property type="match status" value="1"/>
</dbReference>
<dbReference type="HAMAP" id="MF_00073">
    <property type="entry name" value="NusB"/>
    <property type="match status" value="1"/>
</dbReference>
<comment type="function">
    <text evidence="6">Involved in transcription antitermination. Required for transcription of ribosomal RNA (rRNA) genes. Binds specifically to the boxA antiterminator sequence of the ribosomal RNA (rrn) operons.</text>
</comment>
<feature type="domain" description="NusB/RsmB/TIM44" evidence="7">
    <location>
        <begin position="23"/>
        <end position="157"/>
    </location>
</feature>
<organism evidence="8 9">
    <name type="scientific">Jannaschia helgolandensis</name>
    <dbReference type="NCBI Taxonomy" id="188906"/>
    <lineage>
        <taxon>Bacteria</taxon>
        <taxon>Pseudomonadati</taxon>
        <taxon>Pseudomonadota</taxon>
        <taxon>Alphaproteobacteria</taxon>
        <taxon>Rhodobacterales</taxon>
        <taxon>Roseobacteraceae</taxon>
        <taxon>Jannaschia</taxon>
    </lineage>
</organism>
<evidence type="ECO:0000256" key="6">
    <source>
        <dbReference type="HAMAP-Rule" id="MF_00073"/>
    </source>
</evidence>
<dbReference type="RefSeq" id="WP_092758732.1">
    <property type="nucleotide sequence ID" value="NZ_FNZQ01000001.1"/>
</dbReference>
<dbReference type="InterPro" id="IPR011605">
    <property type="entry name" value="NusB_fam"/>
</dbReference>
<dbReference type="Pfam" id="PF01029">
    <property type="entry name" value="NusB"/>
    <property type="match status" value="1"/>
</dbReference>
<proteinExistence type="inferred from homology"/>
<dbReference type="InterPro" id="IPR006027">
    <property type="entry name" value="NusB_RsmB_TIM44"/>
</dbReference>
<dbReference type="PANTHER" id="PTHR11078:SF3">
    <property type="entry name" value="ANTITERMINATION NUSB DOMAIN-CONTAINING PROTEIN"/>
    <property type="match status" value="1"/>
</dbReference>
<keyword evidence="4 6" id="KW-0805">Transcription regulation</keyword>
<evidence type="ECO:0000256" key="5">
    <source>
        <dbReference type="ARBA" id="ARBA00023163"/>
    </source>
</evidence>
<gene>
    <name evidence="6" type="primary">nusB</name>
    <name evidence="8" type="ORF">SAMN04488526_0086</name>
</gene>
<protein>
    <recommendedName>
        <fullName evidence="6">Transcription antitermination protein NusB</fullName>
    </recommendedName>
    <alternativeName>
        <fullName evidence="6">Antitermination factor NusB</fullName>
    </alternativeName>
</protein>
<evidence type="ECO:0000313" key="9">
    <source>
        <dbReference type="Proteomes" id="UP000199283"/>
    </source>
</evidence>
<keyword evidence="5 6" id="KW-0804">Transcription</keyword>
<evidence type="ECO:0000256" key="3">
    <source>
        <dbReference type="ARBA" id="ARBA00022884"/>
    </source>
</evidence>
<evidence type="ECO:0000256" key="1">
    <source>
        <dbReference type="ARBA" id="ARBA00005952"/>
    </source>
</evidence>
<dbReference type="STRING" id="188906.SAMN04488526_0086"/>
<dbReference type="GO" id="GO:0031564">
    <property type="term" value="P:transcription antitermination"/>
    <property type="evidence" value="ECO:0007669"/>
    <property type="project" value="UniProtKB-KW"/>
</dbReference>
<dbReference type="GO" id="GO:0005829">
    <property type="term" value="C:cytosol"/>
    <property type="evidence" value="ECO:0007669"/>
    <property type="project" value="TreeGrafter"/>
</dbReference>
<evidence type="ECO:0000256" key="2">
    <source>
        <dbReference type="ARBA" id="ARBA00022814"/>
    </source>
</evidence>
<sequence>MSEITPDMTPDEKRAMKRRMKSAARLYAVQALFQMEAAGQTVDKVQVEFETHRFGMVTEEGEFSEANVDVFRSLLESAVNNQARIDQLTDRALVAKWPLGRIDPTLRALFRAAGGELIDSATPPKVVITEFVDVARAFFPDGKEGGFVNAVLDHMAREAKPEAF</sequence>
<dbReference type="GO" id="GO:0006353">
    <property type="term" value="P:DNA-templated transcription termination"/>
    <property type="evidence" value="ECO:0007669"/>
    <property type="project" value="UniProtKB-UniRule"/>
</dbReference>
<name>A0A1H7FEH8_9RHOB</name>
<accession>A0A1H7FEH8</accession>
<keyword evidence="9" id="KW-1185">Reference proteome</keyword>
<dbReference type="SUPFAM" id="SSF48013">
    <property type="entry name" value="NusB-like"/>
    <property type="match status" value="1"/>
</dbReference>
<keyword evidence="3 6" id="KW-0694">RNA-binding</keyword>
<dbReference type="EMBL" id="FNZQ01000001">
    <property type="protein sequence ID" value="SEK24388.1"/>
    <property type="molecule type" value="Genomic_DNA"/>
</dbReference>
<dbReference type="AlphaFoldDB" id="A0A1H7FEH8"/>
<dbReference type="NCBIfam" id="TIGR01951">
    <property type="entry name" value="nusB"/>
    <property type="match status" value="1"/>
</dbReference>
<dbReference type="OrthoDB" id="9797817at2"/>
<comment type="similarity">
    <text evidence="1 6">Belongs to the NusB family.</text>
</comment>
<dbReference type="GO" id="GO:0003723">
    <property type="term" value="F:RNA binding"/>
    <property type="evidence" value="ECO:0007669"/>
    <property type="project" value="UniProtKB-UniRule"/>
</dbReference>
<evidence type="ECO:0000313" key="8">
    <source>
        <dbReference type="EMBL" id="SEK24388.1"/>
    </source>
</evidence>
<dbReference type="Proteomes" id="UP000199283">
    <property type="component" value="Unassembled WGS sequence"/>
</dbReference>
<evidence type="ECO:0000259" key="7">
    <source>
        <dbReference type="Pfam" id="PF01029"/>
    </source>
</evidence>
<dbReference type="PANTHER" id="PTHR11078">
    <property type="entry name" value="N UTILIZATION SUBSTANCE PROTEIN B-RELATED"/>
    <property type="match status" value="1"/>
</dbReference>
<reference evidence="8 9" key="1">
    <citation type="submission" date="2016-10" db="EMBL/GenBank/DDBJ databases">
        <authorList>
            <person name="de Groot N.N."/>
        </authorList>
    </citation>
    <scope>NUCLEOTIDE SEQUENCE [LARGE SCALE GENOMIC DNA]</scope>
    <source>
        <strain evidence="8 9">DSM 14858</strain>
    </source>
</reference>
<keyword evidence="2 6" id="KW-0889">Transcription antitermination</keyword>